<dbReference type="EMBL" id="NIDE01000001">
    <property type="protein sequence ID" value="OWK46957.1"/>
    <property type="molecule type" value="Genomic_DNA"/>
</dbReference>
<dbReference type="Proteomes" id="UP000214646">
    <property type="component" value="Unassembled WGS sequence"/>
</dbReference>
<gene>
    <name evidence="1" type="ORF">FRUB_00656</name>
</gene>
<dbReference type="AlphaFoldDB" id="A0A225EFE0"/>
<evidence type="ECO:0000313" key="1">
    <source>
        <dbReference type="EMBL" id="OWK46957.1"/>
    </source>
</evidence>
<comment type="caution">
    <text evidence="1">The sequence shown here is derived from an EMBL/GenBank/DDBJ whole genome shotgun (WGS) entry which is preliminary data.</text>
</comment>
<evidence type="ECO:0000313" key="2">
    <source>
        <dbReference type="Proteomes" id="UP000214646"/>
    </source>
</evidence>
<name>A0A225EFE0_9BACT</name>
<protein>
    <submittedName>
        <fullName evidence="1">Fe-S OXIDOREDUCTASE</fullName>
    </submittedName>
</protein>
<proteinExistence type="predicted"/>
<sequence length="74" mass="8191">MKLRAAGVSVHTGIDPFTKKPVAIAKGDWWMKRALMQFFKPSNYFEVRDALIKAGRADPIGGCDGLIEALEARK</sequence>
<keyword evidence="2" id="KW-1185">Reference proteome</keyword>
<organism evidence="1 2">
    <name type="scientific">Fimbriiglobus ruber</name>
    <dbReference type="NCBI Taxonomy" id="1908690"/>
    <lineage>
        <taxon>Bacteria</taxon>
        <taxon>Pseudomonadati</taxon>
        <taxon>Planctomycetota</taxon>
        <taxon>Planctomycetia</taxon>
        <taxon>Gemmatales</taxon>
        <taxon>Gemmataceae</taxon>
        <taxon>Fimbriiglobus</taxon>
    </lineage>
</organism>
<reference evidence="2" key="1">
    <citation type="submission" date="2017-06" db="EMBL/GenBank/DDBJ databases">
        <title>Genome analysis of Fimbriiglobus ruber SP5, the first member of the order Planctomycetales with confirmed chitinolytic capability.</title>
        <authorList>
            <person name="Ravin N.V."/>
            <person name="Rakitin A.L."/>
            <person name="Ivanova A.A."/>
            <person name="Beletsky A.V."/>
            <person name="Kulichevskaya I.S."/>
            <person name="Mardanov A.V."/>
            <person name="Dedysh S.N."/>
        </authorList>
    </citation>
    <scope>NUCLEOTIDE SEQUENCE [LARGE SCALE GENOMIC DNA]</scope>
    <source>
        <strain evidence="2">SP5</strain>
    </source>
</reference>
<accession>A0A225EFE0</accession>